<dbReference type="Proteomes" id="UP000250163">
    <property type="component" value="Chromosome MORIYA"/>
</dbReference>
<protein>
    <submittedName>
        <fullName evidence="1">Uncharacterized protein</fullName>
    </submittedName>
</protein>
<keyword evidence="2" id="KW-1185">Reference proteome</keyword>
<sequence>MIEFKWATYWRNSLADSDSSKGTFTKKDTASFIRVSRDIRRTGKLDLDKVEQLFRDEKSSVHVVKVVYRPNIKELKLSHGKVLRGNLPEIYTALICPLCAY</sequence>
<evidence type="ECO:0000313" key="1">
    <source>
        <dbReference type="EMBL" id="SQD76792.1"/>
    </source>
</evidence>
<dbReference type="AlphaFoldDB" id="A0A330LK69"/>
<accession>A0A330LK69</accession>
<evidence type="ECO:0000313" key="2">
    <source>
        <dbReference type="Proteomes" id="UP000250163"/>
    </source>
</evidence>
<dbReference type="KEGG" id="mya:MORIYA_0314"/>
<organism evidence="1 2">
    <name type="scientific">Moritella yayanosii</name>
    <dbReference type="NCBI Taxonomy" id="69539"/>
    <lineage>
        <taxon>Bacteria</taxon>
        <taxon>Pseudomonadati</taxon>
        <taxon>Pseudomonadota</taxon>
        <taxon>Gammaproteobacteria</taxon>
        <taxon>Alteromonadales</taxon>
        <taxon>Moritellaceae</taxon>
        <taxon>Moritella</taxon>
    </lineage>
</organism>
<reference evidence="2" key="1">
    <citation type="submission" date="2018-05" db="EMBL/GenBank/DDBJ databases">
        <authorList>
            <person name="Cea G.-C."/>
            <person name="William W."/>
        </authorList>
    </citation>
    <scope>NUCLEOTIDE SEQUENCE [LARGE SCALE GENOMIC DNA]</scope>
    <source>
        <strain evidence="2">DB21MT 5</strain>
    </source>
</reference>
<name>A0A330LK69_9GAMM</name>
<dbReference type="RefSeq" id="WP_112712095.1">
    <property type="nucleotide sequence ID" value="NZ_LS483250.1"/>
</dbReference>
<proteinExistence type="predicted"/>
<gene>
    <name evidence="1" type="ORF">MORIYA_0314</name>
</gene>
<dbReference type="EMBL" id="LS483250">
    <property type="protein sequence ID" value="SQD76792.1"/>
    <property type="molecule type" value="Genomic_DNA"/>
</dbReference>